<evidence type="ECO:0000313" key="4">
    <source>
        <dbReference type="EMBL" id="MFD2905954.1"/>
    </source>
</evidence>
<dbReference type="InterPro" id="IPR032508">
    <property type="entry name" value="FecR_C"/>
</dbReference>
<dbReference type="EMBL" id="JBHUPE010000007">
    <property type="protein sequence ID" value="MFD2905954.1"/>
    <property type="molecule type" value="Genomic_DNA"/>
</dbReference>
<reference evidence="5" key="1">
    <citation type="journal article" date="2019" name="Int. J. Syst. Evol. Microbiol.">
        <title>The Global Catalogue of Microorganisms (GCM) 10K type strain sequencing project: providing services to taxonomists for standard genome sequencing and annotation.</title>
        <authorList>
            <consortium name="The Broad Institute Genomics Platform"/>
            <consortium name="The Broad Institute Genome Sequencing Center for Infectious Disease"/>
            <person name="Wu L."/>
            <person name="Ma J."/>
        </authorList>
    </citation>
    <scope>NUCLEOTIDE SEQUENCE [LARGE SCALE GENOMIC DNA]</scope>
    <source>
        <strain evidence="5">KCTC 22209</strain>
    </source>
</reference>
<accession>A0ABW5YZH9</accession>
<evidence type="ECO:0000256" key="1">
    <source>
        <dbReference type="SAM" id="Phobius"/>
    </source>
</evidence>
<name>A0ABW5YZH9_9SPHI</name>
<feature type="domain" description="FecR protein" evidence="2">
    <location>
        <begin position="167"/>
        <end position="261"/>
    </location>
</feature>
<feature type="domain" description="Protein FecR C-terminal" evidence="3">
    <location>
        <begin position="304"/>
        <end position="358"/>
    </location>
</feature>
<dbReference type="Pfam" id="PF16344">
    <property type="entry name" value="FecR_C"/>
    <property type="match status" value="1"/>
</dbReference>
<dbReference type="PANTHER" id="PTHR30273">
    <property type="entry name" value="PERIPLASMIC SIGNAL SENSOR AND SIGMA FACTOR ACTIVATOR FECR-RELATED"/>
    <property type="match status" value="1"/>
</dbReference>
<dbReference type="PANTHER" id="PTHR30273:SF2">
    <property type="entry name" value="PROTEIN FECR"/>
    <property type="match status" value="1"/>
</dbReference>
<dbReference type="Proteomes" id="UP001597509">
    <property type="component" value="Unassembled WGS sequence"/>
</dbReference>
<keyword evidence="1" id="KW-1133">Transmembrane helix</keyword>
<comment type="caution">
    <text evidence="4">The sequence shown here is derived from an EMBL/GenBank/DDBJ whole genome shotgun (WGS) entry which is preliminary data.</text>
</comment>
<evidence type="ECO:0000259" key="3">
    <source>
        <dbReference type="Pfam" id="PF16344"/>
    </source>
</evidence>
<dbReference type="InterPro" id="IPR012373">
    <property type="entry name" value="Ferrdict_sens_TM"/>
</dbReference>
<dbReference type="RefSeq" id="WP_380922919.1">
    <property type="nucleotide sequence ID" value="NZ_JBHUPE010000007.1"/>
</dbReference>
<dbReference type="PIRSF" id="PIRSF018266">
    <property type="entry name" value="FecR"/>
    <property type="match status" value="1"/>
</dbReference>
<proteinExistence type="predicted"/>
<feature type="transmembrane region" description="Helical" evidence="1">
    <location>
        <begin position="72"/>
        <end position="93"/>
    </location>
</feature>
<evidence type="ECO:0000313" key="5">
    <source>
        <dbReference type="Proteomes" id="UP001597509"/>
    </source>
</evidence>
<evidence type="ECO:0000259" key="2">
    <source>
        <dbReference type="Pfam" id="PF04773"/>
    </source>
</evidence>
<gene>
    <name evidence="4" type="ORF">ACFS6I_18640</name>
</gene>
<organism evidence="4 5">
    <name type="scientific">Sphingobacterium anhuiense</name>
    <dbReference type="NCBI Taxonomy" id="493780"/>
    <lineage>
        <taxon>Bacteria</taxon>
        <taxon>Pseudomonadati</taxon>
        <taxon>Bacteroidota</taxon>
        <taxon>Sphingobacteriia</taxon>
        <taxon>Sphingobacteriales</taxon>
        <taxon>Sphingobacteriaceae</taxon>
        <taxon>Sphingobacterium</taxon>
    </lineage>
</organism>
<keyword evidence="1" id="KW-0472">Membrane</keyword>
<sequence length="377" mass="42231">MKQVKHIYKLITLFLNRQESPQERRALFDWMDALPSEQERGEQELIEMRKNTRRRLLSTINKSQKSIRISRIVRYSSVAAAILMIGFLVVRYWPVTEQEASKSLLASIPPGHETAIITLADGQQINLDQLALNQSVQVGGTVISKDAQGKVSYRDVVTGKQQVQRNTLYTPKGATYDLMLSDGTLVSLNADSKLIYPSSFEGGDRVVELEGEAYFHVQKTTNKARFIVKAGQEQTEVLGTKFNVNAYAKEQIQTALEEGSVVVSRKDIGQSVHLKPNEKAQTVQGKLVAAAVNMEDVLGWKRGQFCFDGTNTAAVMQEIARWYDIDVSYERIDRGPQYSGKIPRNISLDKLIELLNFADLKTKAVVGSGNRIHLIIT</sequence>
<keyword evidence="5" id="KW-1185">Reference proteome</keyword>
<keyword evidence="1" id="KW-0812">Transmembrane</keyword>
<dbReference type="Gene3D" id="2.60.120.1440">
    <property type="match status" value="1"/>
</dbReference>
<protein>
    <submittedName>
        <fullName evidence="4">FecR family protein</fullName>
    </submittedName>
</protein>
<dbReference type="Gene3D" id="3.55.50.30">
    <property type="match status" value="1"/>
</dbReference>
<dbReference type="Pfam" id="PF04773">
    <property type="entry name" value="FecR"/>
    <property type="match status" value="1"/>
</dbReference>
<dbReference type="InterPro" id="IPR006860">
    <property type="entry name" value="FecR"/>
</dbReference>